<evidence type="ECO:0000256" key="3">
    <source>
        <dbReference type="ARBA" id="ARBA00022989"/>
    </source>
</evidence>
<keyword evidence="8" id="KW-1185">Reference proteome</keyword>
<dbReference type="PANTHER" id="PTHR15549">
    <property type="entry name" value="PAIRED IMMUNOGLOBULIN-LIKE TYPE 2 RECEPTOR"/>
    <property type="match status" value="1"/>
</dbReference>
<feature type="transmembrane region" description="Helical" evidence="6">
    <location>
        <begin position="275"/>
        <end position="297"/>
    </location>
</feature>
<keyword evidence="3 6" id="KW-1133">Transmembrane helix</keyword>
<keyword evidence="2 6" id="KW-0812">Transmembrane</keyword>
<dbReference type="GO" id="GO:0016020">
    <property type="term" value="C:membrane"/>
    <property type="evidence" value="ECO:0007669"/>
    <property type="project" value="UniProtKB-SubCell"/>
</dbReference>
<evidence type="ECO:0000256" key="6">
    <source>
        <dbReference type="SAM" id="Phobius"/>
    </source>
</evidence>
<comment type="caution">
    <text evidence="7">The sequence shown here is derived from an EMBL/GenBank/DDBJ whole genome shotgun (WGS) entry which is preliminary data.</text>
</comment>
<evidence type="ECO:0000313" key="7">
    <source>
        <dbReference type="EMBL" id="KAF3770873.1"/>
    </source>
</evidence>
<sequence>MFAGMSGTIRKAWAVPVIGSCATSYCFLWPPPFPGIHSVSVLIVLSLSFLRVVEKSGQTCVIFHFPFGFYIPPSITLTPNSPCFSKCLGSSDTVSADIACEDAEITSTTTGSTWKECMSCLQNSTYSQGGESDQAWFLYNLRYSFDSCVFAYPNDTSSGSNPCETSTSCGALKTALEYDQLNATDAQSNEFGYCDADGGALTGQYFQPCMDCVSDSGDTNYIANALVALNAGCTQKPNATDPLGLSASVFSSSVIQAVDPSTVNKSTSGFSLSTAAIGGIVAGGVAVLILVAVVIFFRCRKRKNGISSRRTPRWARDKRRSSFSFKCLVDRPVTEGRYFIETKPRLERHPYETAIDGWKAQDAKLAPPPAAHPSPKENTFDISPSSTQHSTRYYSPAEHSSSPSQESSRGHQQQHGWPSAREIQEPWFPPPPPPGPPPSTTKFGRKVSPGTVRKGKRESGSPVESKQIQTWFPGPPQR</sequence>
<evidence type="ECO:0008006" key="9">
    <source>
        <dbReference type="Google" id="ProtNLM"/>
    </source>
</evidence>
<name>A0A9P4YD35_CRYP1</name>
<feature type="compositionally biased region" description="Low complexity" evidence="5">
    <location>
        <begin position="395"/>
        <end position="407"/>
    </location>
</feature>
<dbReference type="Proteomes" id="UP000803844">
    <property type="component" value="Unassembled WGS sequence"/>
</dbReference>
<dbReference type="OrthoDB" id="5426678at2759"/>
<reference evidence="7" key="1">
    <citation type="journal article" date="2020" name="Phytopathology">
        <title>Genome sequence of the chestnut blight fungus Cryphonectria parasitica EP155: A fundamental resource for an archetypical invasive plant pathogen.</title>
        <authorList>
            <person name="Crouch J.A."/>
            <person name="Dawe A."/>
            <person name="Aerts A."/>
            <person name="Barry K."/>
            <person name="Churchill A.C.L."/>
            <person name="Grimwood J."/>
            <person name="Hillman B."/>
            <person name="Milgroom M.G."/>
            <person name="Pangilinan J."/>
            <person name="Smith M."/>
            <person name="Salamov A."/>
            <person name="Schmutz J."/>
            <person name="Yadav J."/>
            <person name="Grigoriev I.V."/>
            <person name="Nuss D."/>
        </authorList>
    </citation>
    <scope>NUCLEOTIDE SEQUENCE</scope>
    <source>
        <strain evidence="7">EP155</strain>
    </source>
</reference>
<feature type="region of interest" description="Disordered" evidence="5">
    <location>
        <begin position="364"/>
        <end position="478"/>
    </location>
</feature>
<evidence type="ECO:0000313" key="8">
    <source>
        <dbReference type="Proteomes" id="UP000803844"/>
    </source>
</evidence>
<feature type="compositionally biased region" description="Polar residues" evidence="5">
    <location>
        <begin position="380"/>
        <end position="393"/>
    </location>
</feature>
<dbReference type="GeneID" id="63841778"/>
<accession>A0A9P4YD35</accession>
<organism evidence="7 8">
    <name type="scientific">Cryphonectria parasitica (strain ATCC 38755 / EP155)</name>
    <dbReference type="NCBI Taxonomy" id="660469"/>
    <lineage>
        <taxon>Eukaryota</taxon>
        <taxon>Fungi</taxon>
        <taxon>Dikarya</taxon>
        <taxon>Ascomycota</taxon>
        <taxon>Pezizomycotina</taxon>
        <taxon>Sordariomycetes</taxon>
        <taxon>Sordariomycetidae</taxon>
        <taxon>Diaporthales</taxon>
        <taxon>Cryphonectriaceae</taxon>
        <taxon>Cryphonectria-Endothia species complex</taxon>
        <taxon>Cryphonectria</taxon>
    </lineage>
</organism>
<gene>
    <name evidence="7" type="ORF">M406DRAFT_59717</name>
</gene>
<evidence type="ECO:0000256" key="5">
    <source>
        <dbReference type="SAM" id="MobiDB-lite"/>
    </source>
</evidence>
<comment type="subcellular location">
    <subcellularLocation>
        <location evidence="1">Membrane</location>
        <topology evidence="1">Single-pass membrane protein</topology>
    </subcellularLocation>
</comment>
<feature type="compositionally biased region" description="Pro residues" evidence="5">
    <location>
        <begin position="427"/>
        <end position="439"/>
    </location>
</feature>
<evidence type="ECO:0000256" key="1">
    <source>
        <dbReference type="ARBA" id="ARBA00004167"/>
    </source>
</evidence>
<proteinExistence type="predicted"/>
<dbReference type="EMBL" id="MU032344">
    <property type="protein sequence ID" value="KAF3770873.1"/>
    <property type="molecule type" value="Genomic_DNA"/>
</dbReference>
<dbReference type="RefSeq" id="XP_040781834.1">
    <property type="nucleotide sequence ID" value="XM_040924649.1"/>
</dbReference>
<protein>
    <recommendedName>
        <fullName evidence="9">LPXTG-domain-containing protein</fullName>
    </recommendedName>
</protein>
<dbReference type="InterPro" id="IPR051694">
    <property type="entry name" value="Immunoregulatory_rcpt-like"/>
</dbReference>
<evidence type="ECO:0000256" key="2">
    <source>
        <dbReference type="ARBA" id="ARBA00022692"/>
    </source>
</evidence>
<dbReference type="AlphaFoldDB" id="A0A9P4YD35"/>
<keyword evidence="4 6" id="KW-0472">Membrane</keyword>
<evidence type="ECO:0000256" key="4">
    <source>
        <dbReference type="ARBA" id="ARBA00023136"/>
    </source>
</evidence>
<dbReference type="GO" id="GO:0071944">
    <property type="term" value="C:cell periphery"/>
    <property type="evidence" value="ECO:0007669"/>
    <property type="project" value="UniProtKB-ARBA"/>
</dbReference>